<feature type="domain" description="FAD-binding PCMH-type" evidence="7">
    <location>
        <begin position="61"/>
        <end position="232"/>
    </location>
</feature>
<dbReference type="Gene3D" id="3.40.462.20">
    <property type="match status" value="1"/>
</dbReference>
<dbReference type="AlphaFoldDB" id="A0A2V5HGC8"/>
<sequence length="502" mass="54344">MFRTIWPWIGLLSATYAAPQAPIDFPTLLANKTNLWSHGTVVSFPENAYFENATERWTTWAAPSYFAAVSPATEQDVVTAIKLATSANISFLTTGGRHGFTVTLGELDQGLAIDLGQLDSYHIDSTAETVTIGGSTTIGDLLEPLAAAGFMIQSGSGSCPGYVGLTVGAGVGRYMGYFGLVMDGLLSARMVTADGRLVEVSATKNPDLFWGLRGAGANLGVITSATYKLHRMSDHNDGMIMNADFIFPLNHTEAYFRYLATWSGRMPAHVAAITLVNYNTTTQEPQVHANWIYIGPEAEARQFLAPILALHPASSTLTYVPWNKLLATAGGAGFNDALCQKGANRNFYTVNLRKLTAATFQDTFNQMAAFYAGYPDAPSTYINIETFPNQATVAVPDHATAYPWRDAIGFIQVGIIPDEGASAATQQAGDALALRLRQSWVQTSGYPDLSIYVNYAHGDETLEQIYGRSKLPRLAALKKQWDPTNVFGYNNALPTSYHGTKP</sequence>
<dbReference type="InterPro" id="IPR016169">
    <property type="entry name" value="FAD-bd_PCMH_sub2"/>
</dbReference>
<keyword evidence="3" id="KW-0285">Flavoprotein</keyword>
<feature type="chain" id="PRO_5016096019" evidence="6">
    <location>
        <begin position="18"/>
        <end position="502"/>
    </location>
</feature>
<dbReference type="InterPro" id="IPR012951">
    <property type="entry name" value="BBE"/>
</dbReference>
<evidence type="ECO:0000256" key="5">
    <source>
        <dbReference type="ARBA" id="ARBA00023002"/>
    </source>
</evidence>
<dbReference type="InterPro" id="IPR036318">
    <property type="entry name" value="FAD-bd_PCMH-like_sf"/>
</dbReference>
<accession>A0A2V5HGC8</accession>
<dbReference type="SUPFAM" id="SSF56176">
    <property type="entry name" value="FAD-binding/transporter-associated domain-like"/>
    <property type="match status" value="1"/>
</dbReference>
<dbReference type="EMBL" id="KZ825122">
    <property type="protein sequence ID" value="PYI20864.1"/>
    <property type="molecule type" value="Genomic_DNA"/>
</dbReference>
<feature type="signal peptide" evidence="6">
    <location>
        <begin position="1"/>
        <end position="17"/>
    </location>
</feature>
<dbReference type="PANTHER" id="PTHR42973">
    <property type="entry name" value="BINDING OXIDOREDUCTASE, PUTATIVE (AFU_ORTHOLOGUE AFUA_1G17690)-RELATED"/>
    <property type="match status" value="1"/>
</dbReference>
<evidence type="ECO:0000313" key="8">
    <source>
        <dbReference type="EMBL" id="PYI20864.1"/>
    </source>
</evidence>
<evidence type="ECO:0000256" key="1">
    <source>
        <dbReference type="ARBA" id="ARBA00001974"/>
    </source>
</evidence>
<evidence type="ECO:0000256" key="3">
    <source>
        <dbReference type="ARBA" id="ARBA00022630"/>
    </source>
</evidence>
<dbReference type="PROSITE" id="PS51387">
    <property type="entry name" value="FAD_PCMH"/>
    <property type="match status" value="1"/>
</dbReference>
<evidence type="ECO:0000313" key="9">
    <source>
        <dbReference type="Proteomes" id="UP000249829"/>
    </source>
</evidence>
<dbReference type="Pfam" id="PF08031">
    <property type="entry name" value="BBE"/>
    <property type="match status" value="1"/>
</dbReference>
<keyword evidence="9" id="KW-1185">Reference proteome</keyword>
<comment type="similarity">
    <text evidence="2">Belongs to the oxygen-dependent FAD-linked oxidoreductase family.</text>
</comment>
<dbReference type="InterPro" id="IPR050416">
    <property type="entry name" value="FAD-linked_Oxidoreductase"/>
</dbReference>
<evidence type="ECO:0000256" key="6">
    <source>
        <dbReference type="SAM" id="SignalP"/>
    </source>
</evidence>
<evidence type="ECO:0000256" key="4">
    <source>
        <dbReference type="ARBA" id="ARBA00022827"/>
    </source>
</evidence>
<protein>
    <submittedName>
        <fullName evidence="8">FAD-binding domain-containing protein</fullName>
    </submittedName>
</protein>
<evidence type="ECO:0000259" key="7">
    <source>
        <dbReference type="PROSITE" id="PS51387"/>
    </source>
</evidence>
<gene>
    <name evidence="8" type="ORF">BO99DRAFT_381776</name>
</gene>
<dbReference type="GO" id="GO:0071949">
    <property type="term" value="F:FAD binding"/>
    <property type="evidence" value="ECO:0007669"/>
    <property type="project" value="InterPro"/>
</dbReference>
<dbReference type="PANTHER" id="PTHR42973:SF9">
    <property type="entry name" value="FAD-BINDING PCMH-TYPE DOMAIN-CONTAINING PROTEIN-RELATED"/>
    <property type="match status" value="1"/>
</dbReference>
<organism evidence="8 9">
    <name type="scientific">Aspergillus violaceofuscus (strain CBS 115571)</name>
    <dbReference type="NCBI Taxonomy" id="1450538"/>
    <lineage>
        <taxon>Eukaryota</taxon>
        <taxon>Fungi</taxon>
        <taxon>Dikarya</taxon>
        <taxon>Ascomycota</taxon>
        <taxon>Pezizomycotina</taxon>
        <taxon>Eurotiomycetes</taxon>
        <taxon>Eurotiomycetidae</taxon>
        <taxon>Eurotiales</taxon>
        <taxon>Aspergillaceae</taxon>
        <taxon>Aspergillus</taxon>
    </lineage>
</organism>
<dbReference type="Proteomes" id="UP000249829">
    <property type="component" value="Unassembled WGS sequence"/>
</dbReference>
<dbReference type="Pfam" id="PF01565">
    <property type="entry name" value="FAD_binding_4"/>
    <property type="match status" value="1"/>
</dbReference>
<name>A0A2V5HGC8_ASPV1</name>
<dbReference type="Gene3D" id="3.30.465.10">
    <property type="match status" value="1"/>
</dbReference>
<proteinExistence type="inferred from homology"/>
<dbReference type="STRING" id="1450538.A0A2V5HGC8"/>
<keyword evidence="6" id="KW-0732">Signal</keyword>
<dbReference type="InterPro" id="IPR006094">
    <property type="entry name" value="Oxid_FAD_bind_N"/>
</dbReference>
<comment type="cofactor">
    <cofactor evidence="1">
        <name>FAD</name>
        <dbReference type="ChEBI" id="CHEBI:57692"/>
    </cofactor>
</comment>
<dbReference type="OMA" id="MAKQHNI"/>
<dbReference type="GO" id="GO:0016491">
    <property type="term" value="F:oxidoreductase activity"/>
    <property type="evidence" value="ECO:0007669"/>
    <property type="project" value="UniProtKB-KW"/>
</dbReference>
<keyword evidence="5" id="KW-0560">Oxidoreductase</keyword>
<dbReference type="InterPro" id="IPR016166">
    <property type="entry name" value="FAD-bd_PCMH"/>
</dbReference>
<evidence type="ECO:0000256" key="2">
    <source>
        <dbReference type="ARBA" id="ARBA00005466"/>
    </source>
</evidence>
<reference evidence="8 9" key="1">
    <citation type="submission" date="2018-02" db="EMBL/GenBank/DDBJ databases">
        <title>The genomes of Aspergillus section Nigri reveals drivers in fungal speciation.</title>
        <authorList>
            <consortium name="DOE Joint Genome Institute"/>
            <person name="Vesth T.C."/>
            <person name="Nybo J."/>
            <person name="Theobald S."/>
            <person name="Brandl J."/>
            <person name="Frisvad J.C."/>
            <person name="Nielsen K.F."/>
            <person name="Lyhne E.K."/>
            <person name="Kogle M.E."/>
            <person name="Kuo A."/>
            <person name="Riley R."/>
            <person name="Clum A."/>
            <person name="Nolan M."/>
            <person name="Lipzen A."/>
            <person name="Salamov A."/>
            <person name="Henrissat B."/>
            <person name="Wiebenga A."/>
            <person name="De vries R.P."/>
            <person name="Grigoriev I.V."/>
            <person name="Mortensen U.H."/>
            <person name="Andersen M.R."/>
            <person name="Baker S.E."/>
        </authorList>
    </citation>
    <scope>NUCLEOTIDE SEQUENCE [LARGE SCALE GENOMIC DNA]</scope>
    <source>
        <strain evidence="8 9">CBS 115571</strain>
    </source>
</reference>
<keyword evidence="4" id="KW-0274">FAD</keyword>